<gene>
    <name evidence="2" type="ORF">AQPW35_02990</name>
</gene>
<dbReference type="Proteomes" id="UP000301751">
    <property type="component" value="Unassembled WGS sequence"/>
</dbReference>
<dbReference type="Gene3D" id="3.90.180.10">
    <property type="entry name" value="Medium-chain alcohol dehydrogenases, catalytic domain"/>
    <property type="match status" value="1"/>
</dbReference>
<dbReference type="InterPro" id="IPR036291">
    <property type="entry name" value="NAD(P)-bd_dom_sf"/>
</dbReference>
<keyword evidence="3" id="KW-1185">Reference proteome</keyword>
<dbReference type="InterPro" id="IPR020843">
    <property type="entry name" value="ER"/>
</dbReference>
<dbReference type="InterPro" id="IPR051397">
    <property type="entry name" value="Zn-ADH-like_protein"/>
</dbReference>
<comment type="caution">
    <text evidence="2">The sequence shown here is derived from an EMBL/GenBank/DDBJ whole genome shotgun (WGS) entry which is preliminary data.</text>
</comment>
<dbReference type="AlphaFoldDB" id="A0A480AR49"/>
<dbReference type="InterPro" id="IPR013149">
    <property type="entry name" value="ADH-like_C"/>
</dbReference>
<proteinExistence type="predicted"/>
<dbReference type="InterPro" id="IPR011032">
    <property type="entry name" value="GroES-like_sf"/>
</dbReference>
<dbReference type="EMBL" id="BJCL01000001">
    <property type="protein sequence ID" value="GCL61218.1"/>
    <property type="molecule type" value="Genomic_DNA"/>
</dbReference>
<dbReference type="SUPFAM" id="SSF50129">
    <property type="entry name" value="GroES-like"/>
    <property type="match status" value="1"/>
</dbReference>
<dbReference type="Pfam" id="PF00107">
    <property type="entry name" value="ADH_zinc_N"/>
    <property type="match status" value="1"/>
</dbReference>
<evidence type="ECO:0000313" key="2">
    <source>
        <dbReference type="EMBL" id="GCL61218.1"/>
    </source>
</evidence>
<sequence>MFKAILLQQTDDKKTRAALVDQDDSALPDAATHAVTVDVAWSTLNFKDALAITGKGAVVRNWPLVPGIDLAGTVAESRDPAWQKGDPVVVTGWGMGENFWGGLTQRQRVQAGWLLKIPAPFTPRSAMVIATAGFTAALCVMALQKHGLKPGDGEVLVTGAAGGVGSIAVALLGKLGYTVVASTGRPQEADYLTRLGAARIVDRQAYTAPGKPLQKETWAGVVDTVGSHTLANACAATRFNGAVAACGLAQGGDFPTTVMPFILRGVTLYGINSVFVPNDQRAQAWALMAAHLDAGLLDSLTTEIGLTEVIDYAPRLLAGTVRGRTVVNTAR</sequence>
<dbReference type="NCBIfam" id="TIGR02823">
    <property type="entry name" value="oxido_YhdH"/>
    <property type="match status" value="1"/>
</dbReference>
<name>A0A480AR49_9BURK</name>
<dbReference type="GO" id="GO:0043957">
    <property type="term" value="F:acryloyl-CoA reductase (NADPH) activity"/>
    <property type="evidence" value="ECO:0007669"/>
    <property type="project" value="TreeGrafter"/>
</dbReference>
<evidence type="ECO:0000259" key="1">
    <source>
        <dbReference type="SMART" id="SM00829"/>
    </source>
</evidence>
<protein>
    <submittedName>
        <fullName evidence="2">Alcohol dehydrogenase</fullName>
    </submittedName>
</protein>
<dbReference type="CDD" id="cd08288">
    <property type="entry name" value="MDR_yhdh"/>
    <property type="match status" value="1"/>
</dbReference>
<dbReference type="InterPro" id="IPR013154">
    <property type="entry name" value="ADH-like_N"/>
</dbReference>
<dbReference type="SUPFAM" id="SSF51735">
    <property type="entry name" value="NAD(P)-binding Rossmann-fold domains"/>
    <property type="match status" value="1"/>
</dbReference>
<accession>A0A480AR49</accession>
<dbReference type="PANTHER" id="PTHR43677:SF1">
    <property type="entry name" value="ACRYLYL-COA REDUCTASE ACUI-RELATED"/>
    <property type="match status" value="1"/>
</dbReference>
<evidence type="ECO:0000313" key="3">
    <source>
        <dbReference type="Proteomes" id="UP000301751"/>
    </source>
</evidence>
<organism evidence="2 3">
    <name type="scientific">Pseudaquabacterium pictum</name>
    <dbReference type="NCBI Taxonomy" id="2315236"/>
    <lineage>
        <taxon>Bacteria</taxon>
        <taxon>Pseudomonadati</taxon>
        <taxon>Pseudomonadota</taxon>
        <taxon>Betaproteobacteria</taxon>
        <taxon>Burkholderiales</taxon>
        <taxon>Sphaerotilaceae</taxon>
        <taxon>Pseudaquabacterium</taxon>
    </lineage>
</organism>
<reference evidence="3" key="1">
    <citation type="submission" date="2019-03" db="EMBL/GenBank/DDBJ databases">
        <title>Aquabacterium pictum sp.nov., the first bacteriochlorophyll a-containing freshwater bacterium in the genus Aquabacterium of the class Betaproteobacteria.</title>
        <authorList>
            <person name="Hirose S."/>
            <person name="Tank M."/>
            <person name="Hara E."/>
            <person name="Tamaki H."/>
            <person name="Takaichi S."/>
            <person name="Haruta S."/>
            <person name="Hanada S."/>
        </authorList>
    </citation>
    <scope>NUCLEOTIDE SEQUENCE [LARGE SCALE GENOMIC DNA]</scope>
    <source>
        <strain evidence="3">W35</strain>
    </source>
</reference>
<dbReference type="Pfam" id="PF08240">
    <property type="entry name" value="ADH_N"/>
    <property type="match status" value="1"/>
</dbReference>
<dbReference type="Gene3D" id="3.40.50.720">
    <property type="entry name" value="NAD(P)-binding Rossmann-like Domain"/>
    <property type="match status" value="1"/>
</dbReference>
<dbReference type="OrthoDB" id="9782155at2"/>
<dbReference type="SMART" id="SM00829">
    <property type="entry name" value="PKS_ER"/>
    <property type="match status" value="1"/>
</dbReference>
<feature type="domain" description="Enoyl reductase (ER)" evidence="1">
    <location>
        <begin position="14"/>
        <end position="327"/>
    </location>
</feature>
<dbReference type="InterPro" id="IPR014188">
    <property type="entry name" value="Acrylyl-CoA_reductase_AcuI"/>
</dbReference>
<dbReference type="PANTHER" id="PTHR43677">
    <property type="entry name" value="SHORT-CHAIN DEHYDROGENASE/REDUCTASE"/>
    <property type="match status" value="1"/>
</dbReference>
<dbReference type="RefSeq" id="WP_137730989.1">
    <property type="nucleotide sequence ID" value="NZ_BJCL01000001.1"/>
</dbReference>